<dbReference type="InterPro" id="IPR009003">
    <property type="entry name" value="Peptidase_S1_PA"/>
</dbReference>
<dbReference type="InterPro" id="IPR001254">
    <property type="entry name" value="Trypsin_dom"/>
</dbReference>
<dbReference type="PROSITE" id="PS00134">
    <property type="entry name" value="TRYPSIN_HIS"/>
    <property type="match status" value="1"/>
</dbReference>
<evidence type="ECO:0000313" key="5">
    <source>
        <dbReference type="EMBL" id="GAA0333584.1"/>
    </source>
</evidence>
<dbReference type="SUPFAM" id="SSF50494">
    <property type="entry name" value="Trypsin-like serine proteases"/>
    <property type="match status" value="1"/>
</dbReference>
<evidence type="ECO:0000259" key="4">
    <source>
        <dbReference type="Pfam" id="PF00089"/>
    </source>
</evidence>
<evidence type="ECO:0000313" key="6">
    <source>
        <dbReference type="Proteomes" id="UP001501822"/>
    </source>
</evidence>
<name>A0ABP3G346_9ACTN</name>
<feature type="domain" description="Peptidase S1" evidence="4">
    <location>
        <begin position="82"/>
        <end position="126"/>
    </location>
</feature>
<gene>
    <name evidence="5" type="ORF">GCM10010151_24170</name>
</gene>
<dbReference type="PANTHER" id="PTHR15462:SF8">
    <property type="entry name" value="SERINE PROTEASE"/>
    <property type="match status" value="1"/>
</dbReference>
<dbReference type="InterPro" id="IPR043504">
    <property type="entry name" value="Peptidase_S1_PA_chymotrypsin"/>
</dbReference>
<dbReference type="RefSeq" id="WP_252802580.1">
    <property type="nucleotide sequence ID" value="NZ_BAAABM010000016.1"/>
</dbReference>
<dbReference type="InterPro" id="IPR050966">
    <property type="entry name" value="Glutamyl_endopeptidase"/>
</dbReference>
<keyword evidence="6" id="KW-1185">Reference proteome</keyword>
<dbReference type="EMBL" id="BAAABM010000016">
    <property type="protein sequence ID" value="GAA0333584.1"/>
    <property type="molecule type" value="Genomic_DNA"/>
</dbReference>
<feature type="chain" id="PRO_5046261160" description="Peptidase S1 domain-containing protein" evidence="3">
    <location>
        <begin position="21"/>
        <end position="297"/>
    </location>
</feature>
<sequence>MLHGALLTAALSAIVMPAVAADVETIRAVSHAEPDTVRAAAYWTVSRMASATPPESRSAGKAAERSGPPAGTPTAKKGGGSRVVGALFYNNGSGNHYCTASVMHTSKKDLILTAAHCLYDPHKHTYATHIAFVPKYNTSRPRPYGVWPIRKTWLDARWTRRGDPDLDYGFAALNKVGGRHIVDVVGSNVLRINQGYSNRVTVIGYPAKSHNPADKPVRCVNRTFKQWKYQIGFDCKGLYGGTSGSPWMIQYNDKTESGLVIGTLGGYQEGGDTDWRSYSALFDNDITKLIVKADKEA</sequence>
<accession>A0ABP3G346</accession>
<dbReference type="Gene3D" id="2.40.10.10">
    <property type="entry name" value="Trypsin-like serine proteases"/>
    <property type="match status" value="2"/>
</dbReference>
<organism evidence="5 6">
    <name type="scientific">Actinoallomurus spadix</name>
    <dbReference type="NCBI Taxonomy" id="79912"/>
    <lineage>
        <taxon>Bacteria</taxon>
        <taxon>Bacillati</taxon>
        <taxon>Actinomycetota</taxon>
        <taxon>Actinomycetes</taxon>
        <taxon>Streptosporangiales</taxon>
        <taxon>Thermomonosporaceae</taxon>
        <taxon>Actinoallomurus</taxon>
    </lineage>
</organism>
<feature type="signal peptide" evidence="3">
    <location>
        <begin position="1"/>
        <end position="20"/>
    </location>
</feature>
<evidence type="ECO:0000256" key="1">
    <source>
        <dbReference type="ARBA" id="ARBA00022729"/>
    </source>
</evidence>
<dbReference type="Proteomes" id="UP001501822">
    <property type="component" value="Unassembled WGS sequence"/>
</dbReference>
<reference evidence="6" key="1">
    <citation type="journal article" date="2019" name="Int. J. Syst. Evol. Microbiol.">
        <title>The Global Catalogue of Microorganisms (GCM) 10K type strain sequencing project: providing services to taxonomists for standard genome sequencing and annotation.</title>
        <authorList>
            <consortium name="The Broad Institute Genomics Platform"/>
            <consortium name="The Broad Institute Genome Sequencing Center for Infectious Disease"/>
            <person name="Wu L."/>
            <person name="Ma J."/>
        </authorList>
    </citation>
    <scope>NUCLEOTIDE SEQUENCE [LARGE SCALE GENOMIC DNA]</scope>
    <source>
        <strain evidence="6">JCM 3146</strain>
    </source>
</reference>
<proteinExistence type="predicted"/>
<dbReference type="Pfam" id="PF00089">
    <property type="entry name" value="Trypsin"/>
    <property type="match status" value="1"/>
</dbReference>
<dbReference type="InterPro" id="IPR018114">
    <property type="entry name" value="TRYPSIN_HIS"/>
</dbReference>
<evidence type="ECO:0000256" key="3">
    <source>
        <dbReference type="SAM" id="SignalP"/>
    </source>
</evidence>
<protein>
    <recommendedName>
        <fullName evidence="4">Peptidase S1 domain-containing protein</fullName>
    </recommendedName>
</protein>
<feature type="region of interest" description="Disordered" evidence="2">
    <location>
        <begin position="51"/>
        <end position="78"/>
    </location>
</feature>
<keyword evidence="1 3" id="KW-0732">Signal</keyword>
<comment type="caution">
    <text evidence="5">The sequence shown here is derived from an EMBL/GenBank/DDBJ whole genome shotgun (WGS) entry which is preliminary data.</text>
</comment>
<dbReference type="PANTHER" id="PTHR15462">
    <property type="entry name" value="SERINE PROTEASE"/>
    <property type="match status" value="1"/>
</dbReference>
<evidence type="ECO:0000256" key="2">
    <source>
        <dbReference type="SAM" id="MobiDB-lite"/>
    </source>
</evidence>